<proteinExistence type="predicted"/>
<feature type="domain" description="Acyl-CoA thioesterase-like C-terminal" evidence="2">
    <location>
        <begin position="122"/>
        <end position="252"/>
    </location>
</feature>
<dbReference type="Proteomes" id="UP000001868">
    <property type="component" value="Chromosome"/>
</dbReference>
<evidence type="ECO:0008006" key="5">
    <source>
        <dbReference type="Google" id="ProtNLM"/>
    </source>
</evidence>
<dbReference type="EMBL" id="CP000747">
    <property type="protein sequence ID" value="ACG78942.1"/>
    <property type="molecule type" value="Genomic_DNA"/>
</dbReference>
<dbReference type="CDD" id="cd00556">
    <property type="entry name" value="Thioesterase_II"/>
    <property type="match status" value="1"/>
</dbReference>
<feature type="domain" description="Acyl-CoA thioesterase-like N-terminal HotDog" evidence="1">
    <location>
        <begin position="22"/>
        <end position="102"/>
    </location>
</feature>
<sequence length="259" mass="27739">MSRAAFYVQREGRFEPLVPATGSWNRSHQNGVAVGGLLARAIEATPVPAPMVTARLTVDIMRPVPFQPVEARARVLRETARMQVLESEIVVDDVVLARARALRLREEPTPPAVEPPLPLPFPEDLPPVPVTSVLGRGHPMETQVVSGDPRQPGPGAYWTRFNADLVAGEALGGCARAVMAADIASAPSSVLDRKAWSFANVDLSVHFTRAPEGEWVLIACETVTDGNGVALVNSVVSDRTGPFGRAHQTLFIAPLPPKG</sequence>
<dbReference type="InterPro" id="IPR049449">
    <property type="entry name" value="TesB_ACOT8-like_N"/>
</dbReference>
<dbReference type="HOGENOM" id="CLU_074337_1_0_5"/>
<gene>
    <name evidence="3" type="ordered locus">PHZ_c2533</name>
</gene>
<dbReference type="Pfam" id="PF13622">
    <property type="entry name" value="4HBT_3"/>
    <property type="match status" value="1"/>
</dbReference>
<dbReference type="KEGG" id="pzu:PHZ_c2533"/>
<dbReference type="eggNOG" id="COG2050">
    <property type="taxonomic scope" value="Bacteria"/>
</dbReference>
<dbReference type="InterPro" id="IPR029069">
    <property type="entry name" value="HotDog_dom_sf"/>
</dbReference>
<dbReference type="Pfam" id="PF20789">
    <property type="entry name" value="4HBT_3C"/>
    <property type="match status" value="1"/>
</dbReference>
<keyword evidence="4" id="KW-1185">Reference proteome</keyword>
<evidence type="ECO:0000259" key="2">
    <source>
        <dbReference type="Pfam" id="PF20789"/>
    </source>
</evidence>
<dbReference type="AlphaFoldDB" id="B4RGN6"/>
<evidence type="ECO:0000313" key="3">
    <source>
        <dbReference type="EMBL" id="ACG78942.1"/>
    </source>
</evidence>
<name>B4RGN6_PHEZH</name>
<dbReference type="InterPro" id="IPR042171">
    <property type="entry name" value="Acyl-CoA_hotdog"/>
</dbReference>
<accession>B4RGN6</accession>
<dbReference type="InterPro" id="IPR049450">
    <property type="entry name" value="ACOT8-like_C"/>
</dbReference>
<evidence type="ECO:0000259" key="1">
    <source>
        <dbReference type="Pfam" id="PF13622"/>
    </source>
</evidence>
<protein>
    <recommendedName>
        <fullName evidence="5">Thioesterase family protein</fullName>
    </recommendedName>
</protein>
<reference evidence="3 4" key="1">
    <citation type="journal article" date="2008" name="BMC Genomics">
        <title>Complete genome of Phenylobacterium zucineum - a novel facultative intracellular bacterium isolated from human erythroleukemia cell line K562.</title>
        <authorList>
            <person name="Luo Y."/>
            <person name="Xu X."/>
            <person name="Ding Z."/>
            <person name="Liu Z."/>
            <person name="Zhang B."/>
            <person name="Yan Z."/>
            <person name="Sun J."/>
            <person name="Hu S."/>
            <person name="Hu X."/>
        </authorList>
    </citation>
    <scope>NUCLEOTIDE SEQUENCE [LARGE SCALE GENOMIC DNA]</scope>
    <source>
        <strain evidence="3 4">HLK1</strain>
    </source>
</reference>
<dbReference type="STRING" id="450851.PHZ_c2533"/>
<evidence type="ECO:0000313" key="4">
    <source>
        <dbReference type="Proteomes" id="UP000001868"/>
    </source>
</evidence>
<dbReference type="RefSeq" id="WP_012523080.1">
    <property type="nucleotide sequence ID" value="NC_011144.1"/>
</dbReference>
<organism evidence="3 4">
    <name type="scientific">Phenylobacterium zucineum (strain HLK1)</name>
    <dbReference type="NCBI Taxonomy" id="450851"/>
    <lineage>
        <taxon>Bacteria</taxon>
        <taxon>Pseudomonadati</taxon>
        <taxon>Pseudomonadota</taxon>
        <taxon>Alphaproteobacteria</taxon>
        <taxon>Caulobacterales</taxon>
        <taxon>Caulobacteraceae</taxon>
        <taxon>Phenylobacterium</taxon>
    </lineage>
</organism>
<dbReference type="Gene3D" id="2.40.160.210">
    <property type="entry name" value="Acyl-CoA thioesterase, double hotdog domain"/>
    <property type="match status" value="1"/>
</dbReference>
<dbReference type="SUPFAM" id="SSF54637">
    <property type="entry name" value="Thioesterase/thiol ester dehydrase-isomerase"/>
    <property type="match status" value="2"/>
</dbReference>